<dbReference type="Proteomes" id="UP000247459">
    <property type="component" value="Unassembled WGS sequence"/>
</dbReference>
<proteinExistence type="predicted"/>
<evidence type="ECO:0000313" key="2">
    <source>
        <dbReference type="Proteomes" id="UP000247459"/>
    </source>
</evidence>
<organism evidence="1 2">
    <name type="scientific">Paenibacillus illinoisensis</name>
    <dbReference type="NCBI Taxonomy" id="59845"/>
    <lineage>
        <taxon>Bacteria</taxon>
        <taxon>Bacillati</taxon>
        <taxon>Bacillota</taxon>
        <taxon>Bacilli</taxon>
        <taxon>Bacillales</taxon>
        <taxon>Paenibacillaceae</taxon>
        <taxon>Paenibacillus</taxon>
    </lineage>
</organism>
<dbReference type="EMBL" id="PRLG01000013">
    <property type="protein sequence ID" value="PYY30022.1"/>
    <property type="molecule type" value="Genomic_DNA"/>
</dbReference>
<dbReference type="EC" id="4.6.1.1" evidence="1"/>
<keyword evidence="1" id="KW-0456">Lyase</keyword>
<dbReference type="AlphaFoldDB" id="A0A2W0CIY5"/>
<gene>
    <name evidence="1" type="ORF">PIL02S_01624</name>
</gene>
<name>A0A2W0CIY5_9BACL</name>
<accession>A0A2W0CIY5</accession>
<dbReference type="SUPFAM" id="SSF141571">
    <property type="entry name" value="Pentapeptide repeat-like"/>
    <property type="match status" value="1"/>
</dbReference>
<dbReference type="GO" id="GO:0004016">
    <property type="term" value="F:adenylate cyclase activity"/>
    <property type="evidence" value="ECO:0007669"/>
    <property type="project" value="UniProtKB-EC"/>
</dbReference>
<comment type="caution">
    <text evidence="1">The sequence shown here is derived from an EMBL/GenBank/DDBJ whole genome shotgun (WGS) entry which is preliminary data.</text>
</comment>
<evidence type="ECO:0000313" key="1">
    <source>
        <dbReference type="EMBL" id="PYY30022.1"/>
    </source>
</evidence>
<dbReference type="Pfam" id="PF00805">
    <property type="entry name" value="Pentapeptide"/>
    <property type="match status" value="1"/>
</dbReference>
<sequence>MIIETEMTIKTLKDLVSSGEKHFKRVEITEYGKIRNFNFSEVIFEECMLSLDFTGSSFRSAKFINSNIKNSIFSETDLSNSEFFNNSIDACVFRNANIEGIIFLKNTQYSSENTIEDLEEMVKK</sequence>
<dbReference type="OrthoDB" id="2616683at2"/>
<dbReference type="Gene3D" id="2.160.20.80">
    <property type="entry name" value="E3 ubiquitin-protein ligase SopA"/>
    <property type="match status" value="1"/>
</dbReference>
<reference evidence="1 2" key="1">
    <citation type="submission" date="2018-01" db="EMBL/GenBank/DDBJ databases">
        <title>Genome sequence of the PGP bacterium Paenibacillus illinoisensis E3.</title>
        <authorList>
            <person name="Rolli E."/>
            <person name="Marasco R."/>
            <person name="Bessem C."/>
            <person name="Michoud G."/>
            <person name="Gaiarsa S."/>
            <person name="Borin S."/>
            <person name="Daffonchio D."/>
        </authorList>
    </citation>
    <scope>NUCLEOTIDE SEQUENCE [LARGE SCALE GENOMIC DNA]</scope>
    <source>
        <strain evidence="1 2">E3</strain>
    </source>
</reference>
<dbReference type="InterPro" id="IPR001646">
    <property type="entry name" value="5peptide_repeat"/>
</dbReference>
<protein>
    <submittedName>
        <fullName evidence="1">Pentapeptide repeat protein</fullName>
        <ecNumber evidence="1">4.6.1.1</ecNumber>
    </submittedName>
</protein>